<evidence type="ECO:0000259" key="1">
    <source>
        <dbReference type="PROSITE" id="PS51186"/>
    </source>
</evidence>
<dbReference type="CDD" id="cd04301">
    <property type="entry name" value="NAT_SF"/>
    <property type="match status" value="1"/>
</dbReference>
<dbReference type="RefSeq" id="WP_189760730.1">
    <property type="nucleotide sequence ID" value="NZ_CAWPOC010000005.1"/>
</dbReference>
<proteinExistence type="predicted"/>
<dbReference type="PANTHER" id="PTHR43617">
    <property type="entry name" value="L-AMINO ACID N-ACETYLTRANSFERASE"/>
    <property type="match status" value="1"/>
</dbReference>
<gene>
    <name evidence="2" type="ORF">QL112_015435</name>
</gene>
<protein>
    <submittedName>
        <fullName evidence="2">GNAT family N-acetyltransferase</fullName>
    </submittedName>
</protein>
<dbReference type="PANTHER" id="PTHR43617:SF2">
    <property type="entry name" value="UPF0039 PROTEIN SLL0451"/>
    <property type="match status" value="1"/>
</dbReference>
<evidence type="ECO:0000313" key="3">
    <source>
        <dbReference type="Proteomes" id="UP001300348"/>
    </source>
</evidence>
<dbReference type="EMBL" id="CP133647">
    <property type="protein sequence ID" value="WNH01205.1"/>
    <property type="molecule type" value="Genomic_DNA"/>
</dbReference>
<dbReference type="InterPro" id="IPR000182">
    <property type="entry name" value="GNAT_dom"/>
</dbReference>
<dbReference type="PROSITE" id="PS51186">
    <property type="entry name" value="GNAT"/>
    <property type="match status" value="1"/>
</dbReference>
<dbReference type="Proteomes" id="UP001300348">
    <property type="component" value="Chromosome"/>
</dbReference>
<sequence>MKIALLHVKSWQAAYKHVIPEKKLGKLSVYEKAESWYKRLNRSDTGFPKTLIAEYDDEMFGFCSFGVSRDDPNTGSIFAIYFYQKYWGMGYSQKLIYAALGELKLSGFKFVTLWVIKDNFRALKFYEKIGFTPSGKYKNVNILGCKIREICLIKKI</sequence>
<accession>A0ABY9XF58</accession>
<dbReference type="InterPro" id="IPR050276">
    <property type="entry name" value="MshD_Acetyltransferase"/>
</dbReference>
<dbReference type="GeneID" id="88856978"/>
<dbReference type="Gene3D" id="3.40.630.30">
    <property type="match status" value="1"/>
</dbReference>
<organism evidence="2 3">
    <name type="scientific">Xenorhabdus griffiniae</name>
    <dbReference type="NCBI Taxonomy" id="351672"/>
    <lineage>
        <taxon>Bacteria</taxon>
        <taxon>Pseudomonadati</taxon>
        <taxon>Pseudomonadota</taxon>
        <taxon>Gammaproteobacteria</taxon>
        <taxon>Enterobacterales</taxon>
        <taxon>Morganellaceae</taxon>
        <taxon>Xenorhabdus</taxon>
    </lineage>
</organism>
<dbReference type="Pfam" id="PF00583">
    <property type="entry name" value="Acetyltransf_1"/>
    <property type="match status" value="1"/>
</dbReference>
<name>A0ABY9XF58_9GAMM</name>
<dbReference type="InterPro" id="IPR016181">
    <property type="entry name" value="Acyl_CoA_acyltransferase"/>
</dbReference>
<dbReference type="SUPFAM" id="SSF55729">
    <property type="entry name" value="Acyl-CoA N-acyltransferases (Nat)"/>
    <property type="match status" value="1"/>
</dbReference>
<evidence type="ECO:0000313" key="2">
    <source>
        <dbReference type="EMBL" id="WNH01205.1"/>
    </source>
</evidence>
<keyword evidence="3" id="KW-1185">Reference proteome</keyword>
<reference evidence="2 3" key="1">
    <citation type="journal article" date="2023" name="Access Microbiol">
        <title>The genome of a steinernematid-associated Pseudomonas piscis bacterium encodes the biosynthesis of insect toxins.</title>
        <authorList>
            <person name="Awori R.M."/>
            <person name="Hendre P."/>
            <person name="Amugune N.O."/>
        </authorList>
    </citation>
    <scope>NUCLEOTIDE SEQUENCE [LARGE SCALE GENOMIC DNA]</scope>
    <source>
        <strain evidence="2 3">97</strain>
    </source>
</reference>
<feature type="domain" description="N-acetyltransferase" evidence="1">
    <location>
        <begin position="1"/>
        <end position="156"/>
    </location>
</feature>